<name>A0A7C5Y3S2_CALS0</name>
<dbReference type="EMBL" id="DRXS01000001">
    <property type="protein sequence ID" value="HHR40195.1"/>
    <property type="molecule type" value="Genomic_DNA"/>
</dbReference>
<evidence type="ECO:0000313" key="1">
    <source>
        <dbReference type="EMBL" id="HHR40195.1"/>
    </source>
</evidence>
<organism evidence="1">
    <name type="scientific">Caldiarchaeum subterraneum</name>
    <dbReference type="NCBI Taxonomy" id="311458"/>
    <lineage>
        <taxon>Archaea</taxon>
        <taxon>Nitrososphaerota</taxon>
        <taxon>Candidatus Caldarchaeales</taxon>
        <taxon>Candidatus Caldarchaeaceae</taxon>
        <taxon>Candidatus Caldarchaeum</taxon>
    </lineage>
</organism>
<proteinExistence type="predicted"/>
<gene>
    <name evidence="1" type="ORF">ENM42_00025</name>
</gene>
<sequence>MVSAFLGIDLAGSPKRPSGMAVLDERLKCRTWLRFTDDEIVVDVDVLKPVVVGVDAPLGLPRGRVSLEVRGPPHFRICDIELRRRGIKFFPITIGAMRKLTARGIRLANVIRQKGIPVFETYPGGIQDILGLPRKHQNLKQLVNGLRKLGIKGLSRNISGDEADAVTCAYAVYLWKRGRAKEIGVFDEGIMILPIVD</sequence>
<reference evidence="1" key="1">
    <citation type="journal article" date="2020" name="mSystems">
        <title>Genome- and Community-Level Interaction Insights into Carbon Utilization and Element Cycling Functions of Hydrothermarchaeota in Hydrothermal Sediment.</title>
        <authorList>
            <person name="Zhou Z."/>
            <person name="Liu Y."/>
            <person name="Xu W."/>
            <person name="Pan J."/>
            <person name="Luo Z.H."/>
            <person name="Li M."/>
        </authorList>
    </citation>
    <scope>NUCLEOTIDE SEQUENCE [LARGE SCALE GENOMIC DNA]</scope>
    <source>
        <strain evidence="1">SpSt-1084</strain>
    </source>
</reference>
<dbReference type="AlphaFoldDB" id="A0A7C5Y3S2"/>
<accession>A0A7C5Y3S2</accession>
<comment type="caution">
    <text evidence="1">The sequence shown here is derived from an EMBL/GenBank/DDBJ whole genome shotgun (WGS) entry which is preliminary data.</text>
</comment>
<protein>
    <submittedName>
        <fullName evidence="1">DUF429 domain-containing protein</fullName>
    </submittedName>
</protein>
<dbReference type="Pfam" id="PF04250">
    <property type="entry name" value="DUF429"/>
    <property type="match status" value="1"/>
</dbReference>
<dbReference type="InterPro" id="IPR007362">
    <property type="entry name" value="DUF429"/>
</dbReference>